<dbReference type="AlphaFoldDB" id="A0A1Q5UKN2"/>
<accession>A0A1Q5UKN2</accession>
<organism evidence="2 3">
    <name type="scientific">Penicillium subrubescens</name>
    <dbReference type="NCBI Taxonomy" id="1316194"/>
    <lineage>
        <taxon>Eukaryota</taxon>
        <taxon>Fungi</taxon>
        <taxon>Dikarya</taxon>
        <taxon>Ascomycota</taxon>
        <taxon>Pezizomycotina</taxon>
        <taxon>Eurotiomycetes</taxon>
        <taxon>Eurotiomycetidae</taxon>
        <taxon>Eurotiales</taxon>
        <taxon>Aspergillaceae</taxon>
        <taxon>Penicillium</taxon>
    </lineage>
</organism>
<dbReference type="EMBL" id="MNBE01000157">
    <property type="protein sequence ID" value="OKP13027.1"/>
    <property type="molecule type" value="Genomic_DNA"/>
</dbReference>
<dbReference type="SUPFAM" id="SSF51735">
    <property type="entry name" value="NAD(P)-binding Rossmann-fold domains"/>
    <property type="match status" value="1"/>
</dbReference>
<protein>
    <recommendedName>
        <fullName evidence="1">Gfo/Idh/MocA-like oxidoreductase N-terminal domain-containing protein</fullName>
    </recommendedName>
</protein>
<evidence type="ECO:0000313" key="3">
    <source>
        <dbReference type="Proteomes" id="UP000186955"/>
    </source>
</evidence>
<evidence type="ECO:0000313" key="2">
    <source>
        <dbReference type="EMBL" id="OKP13027.1"/>
    </source>
</evidence>
<dbReference type="Gene3D" id="3.40.50.720">
    <property type="entry name" value="NAD(P)-binding Rossmann-like Domain"/>
    <property type="match status" value="1"/>
</dbReference>
<gene>
    <name evidence="2" type="ORF">PENSUB_1127</name>
</gene>
<keyword evidence="3" id="KW-1185">Reference proteome</keyword>
<feature type="domain" description="Gfo/Idh/MocA-like oxidoreductase N-terminal" evidence="1">
    <location>
        <begin position="11"/>
        <end position="137"/>
    </location>
</feature>
<dbReference type="PANTHER" id="PTHR43377">
    <property type="entry name" value="BILIVERDIN REDUCTASE A"/>
    <property type="match status" value="1"/>
</dbReference>
<reference evidence="2 3" key="1">
    <citation type="submission" date="2016-10" db="EMBL/GenBank/DDBJ databases">
        <title>Genome sequence of the ascomycete fungus Penicillium subrubescens.</title>
        <authorList>
            <person name="De Vries R.P."/>
            <person name="Peng M."/>
            <person name="Dilokpimol A."/>
            <person name="Hilden K."/>
            <person name="Makela M.R."/>
            <person name="Grigoriev I."/>
            <person name="Riley R."/>
            <person name="Granchi Z."/>
        </authorList>
    </citation>
    <scope>NUCLEOTIDE SEQUENCE [LARGE SCALE GENOMIC DNA]</scope>
    <source>
        <strain evidence="2 3">CBS 132785</strain>
    </source>
</reference>
<dbReference type="OrthoDB" id="4240961at2759"/>
<dbReference type="GO" id="GO:0000166">
    <property type="term" value="F:nucleotide binding"/>
    <property type="evidence" value="ECO:0007669"/>
    <property type="project" value="InterPro"/>
</dbReference>
<comment type="caution">
    <text evidence="2">The sequence shown here is derived from an EMBL/GenBank/DDBJ whole genome shotgun (WGS) entry which is preliminary data.</text>
</comment>
<proteinExistence type="predicted"/>
<dbReference type="InterPro" id="IPR000683">
    <property type="entry name" value="Gfo/Idh/MocA-like_OxRdtase_N"/>
</dbReference>
<dbReference type="InterPro" id="IPR036291">
    <property type="entry name" value="NAD(P)-bd_dom_sf"/>
</dbReference>
<dbReference type="InterPro" id="IPR051450">
    <property type="entry name" value="Gfo/Idh/MocA_Oxidoreductases"/>
</dbReference>
<evidence type="ECO:0000259" key="1">
    <source>
        <dbReference type="Pfam" id="PF01408"/>
    </source>
</evidence>
<name>A0A1Q5UKN2_9EURO</name>
<dbReference type="PANTHER" id="PTHR43377:SF1">
    <property type="entry name" value="BILIVERDIN REDUCTASE A"/>
    <property type="match status" value="1"/>
</dbReference>
<sequence length="493" mass="55424">MISIIPETKPNIMIIGTGPHAQKTYVPHLQLLEARYGPMIQVLVDIEEKRDSVTEWAAKKCPGVHLHFVPMFTDLMPSRARAELDEIAVRFHINGIIIATEPLSHQVYALWGLDHGFHIMMDKPITTRVHAGTSVSEAKGIADDYQEILAAYQKLQKHKTTGFVVSSHRRFNPLIIRAHQYIREIVERTGCPVTSVSASYCDGTFRLPIEVIQQDYHTYKQGYGKVSHSGYHIIDMLCEFAKAGLVQSKRPDEVEVISSFILPRGFFKMMTQSDYQKIFGAEEYSKTCNFDEQGLLQRVVGYGELDATAQLTFRKEGDPVILAQISMSSNGYGLRSSLIPSKDQYKGSGRVKHESYEIKCGPFQSIYIESRSVKDSDEPCLPGDFQIGANNHFEMKVFRNFELTGHSGALEVLHLADLAETEGYDHTKLYTEQAKGKMILEFVQSIKGELLPSELTSNIDDHRLPVEIMSAMYLSHINHQASNGSPIVKVQGV</sequence>
<dbReference type="Proteomes" id="UP000186955">
    <property type="component" value="Unassembled WGS sequence"/>
</dbReference>
<dbReference type="Pfam" id="PF01408">
    <property type="entry name" value="GFO_IDH_MocA"/>
    <property type="match status" value="1"/>
</dbReference>